<gene>
    <name evidence="2" type="ORF">TA5114_03341</name>
</gene>
<keyword evidence="3" id="KW-1185">Reference proteome</keyword>
<proteinExistence type="predicted"/>
<evidence type="ECO:0000256" key="1">
    <source>
        <dbReference type="SAM" id="Phobius"/>
    </source>
</evidence>
<reference evidence="3" key="1">
    <citation type="submission" date="2015-09" db="EMBL/GenBank/DDBJ databases">
        <authorList>
            <person name="Rodrigo-Torres Lidia"/>
            <person name="Arahal R.David."/>
        </authorList>
    </citation>
    <scope>NUCLEOTIDE SEQUENCE [LARGE SCALE GENOMIC DNA]</scope>
    <source>
        <strain evidence="3">CECT 5114</strain>
    </source>
</reference>
<feature type="transmembrane region" description="Helical" evidence="1">
    <location>
        <begin position="73"/>
        <end position="95"/>
    </location>
</feature>
<organism evidence="2 3">
    <name type="scientific">Cognatishimia activa</name>
    <dbReference type="NCBI Taxonomy" id="1715691"/>
    <lineage>
        <taxon>Bacteria</taxon>
        <taxon>Pseudomonadati</taxon>
        <taxon>Pseudomonadota</taxon>
        <taxon>Alphaproteobacteria</taxon>
        <taxon>Rhodobacterales</taxon>
        <taxon>Paracoccaceae</taxon>
        <taxon>Cognatishimia</taxon>
    </lineage>
</organism>
<name>A0A0P1J3E5_9RHOB</name>
<dbReference type="RefSeq" id="WP_058316464.1">
    <property type="nucleotide sequence ID" value="NZ_CYUE01000023.1"/>
</dbReference>
<dbReference type="EMBL" id="CYUE01000023">
    <property type="protein sequence ID" value="CUK27513.1"/>
    <property type="molecule type" value="Genomic_DNA"/>
</dbReference>
<dbReference type="Pfam" id="PF09955">
    <property type="entry name" value="DUF2189"/>
    <property type="match status" value="1"/>
</dbReference>
<protein>
    <submittedName>
        <fullName evidence="2">Putative integral membrane protein</fullName>
    </submittedName>
</protein>
<evidence type="ECO:0000313" key="2">
    <source>
        <dbReference type="EMBL" id="CUK27513.1"/>
    </source>
</evidence>
<feature type="transmembrane region" description="Helical" evidence="1">
    <location>
        <begin position="163"/>
        <end position="192"/>
    </location>
</feature>
<feature type="transmembrane region" description="Helical" evidence="1">
    <location>
        <begin position="115"/>
        <end position="143"/>
    </location>
</feature>
<dbReference type="AlphaFoldDB" id="A0A0P1J3E5"/>
<sequence length="264" mass="28317">MVTANTQTQTGLGPDPRNKARVLTAPITPMIHSWLQRGYRDFRNNIIASGAYGLALVIISWLVLYLLGVSGLGWMILPVIAGTMMLGPLATVGLYRMSRRAQGMGGAGIASPGQLSLLGVVMMVLALLWIRAATLLFAVFFGLRPFAGFLETLPTLFQSGEGVALVLSGTLIGGLFAAFSFAISVFSFPMLLQREIDAFSAMGLSFNATTQNLKLMVSWAAVVTALVLICLLTGLLAAIVIFPILGHATWHAYSDLFEETHHDD</sequence>
<feature type="transmembrane region" description="Helical" evidence="1">
    <location>
        <begin position="46"/>
        <end position="67"/>
    </location>
</feature>
<dbReference type="OrthoDB" id="9809543at2"/>
<evidence type="ECO:0000313" key="3">
    <source>
        <dbReference type="Proteomes" id="UP000051184"/>
    </source>
</evidence>
<keyword evidence="1" id="KW-0812">Transmembrane</keyword>
<dbReference type="InterPro" id="IPR018692">
    <property type="entry name" value="DUF2189"/>
</dbReference>
<keyword evidence="1" id="KW-1133">Transmembrane helix</keyword>
<feature type="transmembrane region" description="Helical" evidence="1">
    <location>
        <begin position="213"/>
        <end position="246"/>
    </location>
</feature>
<accession>A0A0P1J3E5</accession>
<dbReference type="Proteomes" id="UP000051184">
    <property type="component" value="Unassembled WGS sequence"/>
</dbReference>
<keyword evidence="1" id="KW-0472">Membrane</keyword>